<dbReference type="EMBL" id="JZYN01000021">
    <property type="protein sequence ID" value="KJM66137.1"/>
    <property type="molecule type" value="Genomic_DNA"/>
</dbReference>
<evidence type="ECO:0000313" key="2">
    <source>
        <dbReference type="Proteomes" id="UP000033679"/>
    </source>
</evidence>
<dbReference type="RefSeq" id="WP_045346610.1">
    <property type="nucleotide sequence ID" value="NZ_JAYXUI010000049.1"/>
</dbReference>
<evidence type="ECO:0000313" key="1">
    <source>
        <dbReference type="EMBL" id="KJM66137.1"/>
    </source>
</evidence>
<protein>
    <submittedName>
        <fullName evidence="1">Uncharacterized protein</fullName>
    </submittedName>
</protein>
<name>A0A837F7G1_9ENTR</name>
<dbReference type="Proteomes" id="UP000033679">
    <property type="component" value="Unassembled WGS sequence"/>
</dbReference>
<sequence>MTDSNLFELVKLIESAAGDPSAMTDAIWEAGYRQPERTEQEAAKITIDTFFYCMAFDMPTDFWPRDYDGVLKNELMKAVGGEDGELWGGDPKTIARSVISAGFSKEATNG</sequence>
<reference evidence="1 2" key="1">
    <citation type="submission" date="2015-03" db="EMBL/GenBank/DDBJ databases">
        <authorList>
            <person name="McCorrison J."/>
            <person name="Sanka R."/>
            <person name="Adams M."/>
            <person name="Brinkac L."/>
            <person name="Nierman W."/>
            <person name="Sutton G."/>
            <person name="Nelson K."/>
            <person name="Kiedrowski L."/>
            <person name="Guerrero D."/>
            <person name="Bonomo R."/>
        </authorList>
    </citation>
    <scope>NUCLEOTIDE SEQUENCE [LARGE SCALE GENOMIC DNA]</scope>
    <source>
        <strain evidence="1 2">39373</strain>
    </source>
</reference>
<gene>
    <name evidence="1" type="ORF">SS59_16585</name>
</gene>
<dbReference type="AlphaFoldDB" id="A0A837F7G1"/>
<comment type="caution">
    <text evidence="1">The sequence shown here is derived from an EMBL/GenBank/DDBJ whole genome shotgun (WGS) entry which is preliminary data.</text>
</comment>
<accession>A0A837F7G1</accession>
<proteinExistence type="predicted"/>
<organism evidence="1 2">
    <name type="scientific">Enterobacter hormaechei subsp. xiangfangensis</name>
    <dbReference type="NCBI Taxonomy" id="1296536"/>
    <lineage>
        <taxon>Bacteria</taxon>
        <taxon>Pseudomonadati</taxon>
        <taxon>Pseudomonadota</taxon>
        <taxon>Gammaproteobacteria</taxon>
        <taxon>Enterobacterales</taxon>
        <taxon>Enterobacteriaceae</taxon>
        <taxon>Enterobacter</taxon>
        <taxon>Enterobacter cloacae complex</taxon>
    </lineage>
</organism>